<keyword evidence="6" id="KW-0732">Signal</keyword>
<evidence type="ECO:0000259" key="7">
    <source>
        <dbReference type="PROSITE" id="PS00624"/>
    </source>
</evidence>
<dbReference type="GO" id="GO:0050660">
    <property type="term" value="F:flavin adenine dinucleotide binding"/>
    <property type="evidence" value="ECO:0007669"/>
    <property type="project" value="InterPro"/>
</dbReference>
<keyword evidence="3" id="KW-0285">Flavoprotein</keyword>
<dbReference type="PANTHER" id="PTHR11552:SF147">
    <property type="entry name" value="CHOLINE DEHYDROGENASE, MITOCHONDRIAL"/>
    <property type="match status" value="1"/>
</dbReference>
<name>A0A7S3LEZ6_9STRA</name>
<dbReference type="PROSITE" id="PS00624">
    <property type="entry name" value="GMC_OXRED_2"/>
    <property type="match status" value="1"/>
</dbReference>
<dbReference type="InterPro" id="IPR012132">
    <property type="entry name" value="GMC_OxRdtase"/>
</dbReference>
<gene>
    <name evidence="8" type="ORF">ACOF00016_LOCUS16976</name>
</gene>
<evidence type="ECO:0000313" key="8">
    <source>
        <dbReference type="EMBL" id="CAE0420189.1"/>
    </source>
</evidence>
<evidence type="ECO:0000256" key="6">
    <source>
        <dbReference type="SAM" id="SignalP"/>
    </source>
</evidence>
<dbReference type="InterPro" id="IPR036188">
    <property type="entry name" value="FAD/NAD-bd_sf"/>
</dbReference>
<sequence length="611" mass="65592">MKFLSAALVLATLEATAATTMTGAAPLPNPVQAQAAEAKIVEEPYDYIIAGGGLAGCVLAERLSAADESKRILVLEAGRADYDSFFIRMPAGILRLFRSVYDWQYESGGEKACNGRNIFLQRGKVLGGSSCTNVCLHHRGSAKDYDDWNVPGWSAADVLPFFIAAQNDETGRSSTFHGKGGEWNMAEVRYQNPLSLTFLKVGEAAGLGTNVDFNDWSRSQDGVGRFQVSELNGERCSGASAFLSKAMKRKNVVVRTGAMVRKVDFDATKKAEGVSYDLVGDDSYTTFRAKLKPFGEVLVTGGAIASPQILMASGIGPAKHLRSHGIPVVVDNPYVGDNLQDHPSAVVSFKTPAKGVSVTSKLRVFGFTNPLPVLQWILFKSGLLTSVGCDHGGFVRTSPTSAQPDLQFRFIPARALGPDGMTTYTQFRRSRSVEDGYTIQSVAIRSKSKGRIRLASSNTHVKPIIDGGYLSNPDDLATLREGIKLARTLCNRPEWGIYLGQEVFPGTHVQTDEEIDEYIRNSVHTANALTGTCKMGTGKDAVVGPDLCVLGVRGLRVCDSSIIPNIPGGQTATPTVMIADRAAQFITNPPVPANIEMYEQPSEPASASAVA</sequence>
<accession>A0A7S3LEZ6</accession>
<proteinExistence type="inferred from homology"/>
<dbReference type="Pfam" id="PF05199">
    <property type="entry name" value="GMC_oxred_C"/>
    <property type="match status" value="1"/>
</dbReference>
<dbReference type="SUPFAM" id="SSF54373">
    <property type="entry name" value="FAD-linked reductases, C-terminal domain"/>
    <property type="match status" value="1"/>
</dbReference>
<protein>
    <recommendedName>
        <fullName evidence="7">Glucose-methanol-choline oxidoreductase N-terminal domain-containing protein</fullName>
    </recommendedName>
</protein>
<dbReference type="GO" id="GO:0016020">
    <property type="term" value="C:membrane"/>
    <property type="evidence" value="ECO:0007669"/>
    <property type="project" value="TreeGrafter"/>
</dbReference>
<feature type="binding site" evidence="5">
    <location>
        <position position="260"/>
    </location>
    <ligand>
        <name>FAD</name>
        <dbReference type="ChEBI" id="CHEBI:57692"/>
    </ligand>
</feature>
<dbReference type="AlphaFoldDB" id="A0A7S3LEZ6"/>
<dbReference type="Gene3D" id="3.30.560.10">
    <property type="entry name" value="Glucose Oxidase, domain 3"/>
    <property type="match status" value="1"/>
</dbReference>
<dbReference type="Pfam" id="PF00732">
    <property type="entry name" value="GMC_oxred_N"/>
    <property type="match status" value="1"/>
</dbReference>
<dbReference type="EMBL" id="HBIM01022946">
    <property type="protein sequence ID" value="CAE0420189.1"/>
    <property type="molecule type" value="Transcribed_RNA"/>
</dbReference>
<keyword evidence="4 5" id="KW-0274">FAD</keyword>
<dbReference type="PIRSF" id="PIRSF000137">
    <property type="entry name" value="Alcohol_oxidase"/>
    <property type="match status" value="1"/>
</dbReference>
<dbReference type="GO" id="GO:0019285">
    <property type="term" value="P:glycine betaine biosynthetic process from choline"/>
    <property type="evidence" value="ECO:0007669"/>
    <property type="project" value="TreeGrafter"/>
</dbReference>
<feature type="domain" description="Glucose-methanol-choline oxidoreductase N-terminal" evidence="7">
    <location>
        <begin position="302"/>
        <end position="316"/>
    </location>
</feature>
<dbReference type="InterPro" id="IPR000172">
    <property type="entry name" value="GMC_OxRdtase_N"/>
</dbReference>
<dbReference type="SUPFAM" id="SSF51905">
    <property type="entry name" value="FAD/NAD(P)-binding domain"/>
    <property type="match status" value="1"/>
</dbReference>
<feature type="chain" id="PRO_5031058440" description="Glucose-methanol-choline oxidoreductase N-terminal domain-containing protein" evidence="6">
    <location>
        <begin position="19"/>
        <end position="611"/>
    </location>
</feature>
<organism evidence="8">
    <name type="scientific">Amphora coffeiformis</name>
    <dbReference type="NCBI Taxonomy" id="265554"/>
    <lineage>
        <taxon>Eukaryota</taxon>
        <taxon>Sar</taxon>
        <taxon>Stramenopiles</taxon>
        <taxon>Ochrophyta</taxon>
        <taxon>Bacillariophyta</taxon>
        <taxon>Bacillariophyceae</taxon>
        <taxon>Bacillariophycidae</taxon>
        <taxon>Thalassiophysales</taxon>
        <taxon>Catenulaceae</taxon>
        <taxon>Amphora</taxon>
    </lineage>
</organism>
<evidence type="ECO:0000256" key="4">
    <source>
        <dbReference type="ARBA" id="ARBA00022827"/>
    </source>
</evidence>
<feature type="binding site" evidence="5">
    <location>
        <position position="125"/>
    </location>
    <ligand>
        <name>FAD</name>
        <dbReference type="ChEBI" id="CHEBI:57692"/>
    </ligand>
</feature>
<comment type="similarity">
    <text evidence="2">Belongs to the GMC oxidoreductase family.</text>
</comment>
<dbReference type="Gene3D" id="3.50.50.60">
    <property type="entry name" value="FAD/NAD(P)-binding domain"/>
    <property type="match status" value="1"/>
</dbReference>
<evidence type="ECO:0000256" key="2">
    <source>
        <dbReference type="ARBA" id="ARBA00010790"/>
    </source>
</evidence>
<dbReference type="InterPro" id="IPR007867">
    <property type="entry name" value="GMC_OxRtase_C"/>
</dbReference>
<evidence type="ECO:0000256" key="1">
    <source>
        <dbReference type="ARBA" id="ARBA00001974"/>
    </source>
</evidence>
<dbReference type="PANTHER" id="PTHR11552">
    <property type="entry name" value="GLUCOSE-METHANOL-CHOLINE GMC OXIDOREDUCTASE"/>
    <property type="match status" value="1"/>
</dbReference>
<evidence type="ECO:0000256" key="3">
    <source>
        <dbReference type="ARBA" id="ARBA00022630"/>
    </source>
</evidence>
<dbReference type="GO" id="GO:0008812">
    <property type="term" value="F:choline dehydrogenase activity"/>
    <property type="evidence" value="ECO:0007669"/>
    <property type="project" value="TreeGrafter"/>
</dbReference>
<reference evidence="8" key="1">
    <citation type="submission" date="2021-01" db="EMBL/GenBank/DDBJ databases">
        <authorList>
            <person name="Corre E."/>
            <person name="Pelletier E."/>
            <person name="Niang G."/>
            <person name="Scheremetjew M."/>
            <person name="Finn R."/>
            <person name="Kale V."/>
            <person name="Holt S."/>
            <person name="Cochrane G."/>
            <person name="Meng A."/>
            <person name="Brown T."/>
            <person name="Cohen L."/>
        </authorList>
    </citation>
    <scope>NUCLEOTIDE SEQUENCE</scope>
    <source>
        <strain evidence="8">CCMP127</strain>
    </source>
</reference>
<evidence type="ECO:0000256" key="5">
    <source>
        <dbReference type="PIRSR" id="PIRSR000137-2"/>
    </source>
</evidence>
<feature type="signal peptide" evidence="6">
    <location>
        <begin position="1"/>
        <end position="18"/>
    </location>
</feature>
<comment type="cofactor">
    <cofactor evidence="1 5">
        <name>FAD</name>
        <dbReference type="ChEBI" id="CHEBI:57692"/>
    </cofactor>
</comment>